<sequence>MTAVRHVSGCAGSAPRVAEQSAKIISDRAAGEAYVASVCFKHGPPRLLGVELEYTVHYADNPLRPLDPQDLSRALGPHT</sequence>
<proteinExistence type="predicted"/>
<name>A0A5N0UJ42_9PSEU</name>
<comment type="caution">
    <text evidence="1">The sequence shown here is derived from an EMBL/GenBank/DDBJ whole genome shotgun (WGS) entry which is preliminary data.</text>
</comment>
<organism evidence="1 2">
    <name type="scientific">Amycolatopsis acidicola</name>
    <dbReference type="NCBI Taxonomy" id="2596893"/>
    <lineage>
        <taxon>Bacteria</taxon>
        <taxon>Bacillati</taxon>
        <taxon>Actinomycetota</taxon>
        <taxon>Actinomycetes</taxon>
        <taxon>Pseudonocardiales</taxon>
        <taxon>Pseudonocardiaceae</taxon>
        <taxon>Amycolatopsis</taxon>
    </lineage>
</organism>
<keyword evidence="1" id="KW-0436">Ligase</keyword>
<dbReference type="GO" id="GO:0016874">
    <property type="term" value="F:ligase activity"/>
    <property type="evidence" value="ECO:0007669"/>
    <property type="project" value="UniProtKB-KW"/>
</dbReference>
<evidence type="ECO:0000313" key="2">
    <source>
        <dbReference type="Proteomes" id="UP000319769"/>
    </source>
</evidence>
<feature type="non-terminal residue" evidence="1">
    <location>
        <position position="79"/>
    </location>
</feature>
<gene>
    <name evidence="1" type="ORF">FPZ12_045195</name>
</gene>
<accession>A0A5N0UJ42</accession>
<protein>
    <submittedName>
        <fullName evidence="1">Ergothioneine biosynthesis glutamate--cysteine ligase EgtA</fullName>
    </submittedName>
</protein>
<dbReference type="EMBL" id="VMNW02000179">
    <property type="protein sequence ID" value="KAA9147863.1"/>
    <property type="molecule type" value="Genomic_DNA"/>
</dbReference>
<dbReference type="AlphaFoldDB" id="A0A5N0UJ42"/>
<dbReference type="Proteomes" id="UP000319769">
    <property type="component" value="Unassembled WGS sequence"/>
</dbReference>
<keyword evidence="2" id="KW-1185">Reference proteome</keyword>
<evidence type="ECO:0000313" key="1">
    <source>
        <dbReference type="EMBL" id="KAA9147863.1"/>
    </source>
</evidence>
<reference evidence="1" key="1">
    <citation type="submission" date="2019-09" db="EMBL/GenBank/DDBJ databases">
        <authorList>
            <person name="Teo W.F.A."/>
            <person name="Duangmal K."/>
        </authorList>
    </citation>
    <scope>NUCLEOTIDE SEQUENCE [LARGE SCALE GENOMIC DNA]</scope>
    <source>
        <strain evidence="1">K81G1</strain>
    </source>
</reference>